<dbReference type="PANTHER" id="PTHR30437">
    <property type="entry name" value="TRANSCRIPTION ELONGATION FACTOR GREA"/>
    <property type="match status" value="1"/>
</dbReference>
<dbReference type="PANTHER" id="PTHR30437:SF5">
    <property type="entry name" value="REGULATOR OF NUCLEOSIDE DIPHOSPHATE KINASE"/>
    <property type="match status" value="1"/>
</dbReference>
<dbReference type="Pfam" id="PF01272">
    <property type="entry name" value="GreA_GreB"/>
    <property type="match status" value="1"/>
</dbReference>
<dbReference type="InterPro" id="IPR036953">
    <property type="entry name" value="GreA/GreB_C_sf"/>
</dbReference>
<feature type="domain" description="Transcription elongation factor GreA/GreB C-terminal" evidence="1">
    <location>
        <begin position="55"/>
        <end position="127"/>
    </location>
</feature>
<dbReference type="GO" id="GO:0003677">
    <property type="term" value="F:DNA binding"/>
    <property type="evidence" value="ECO:0007669"/>
    <property type="project" value="InterPro"/>
</dbReference>
<dbReference type="Proteomes" id="UP000290849">
    <property type="component" value="Unassembled WGS sequence"/>
</dbReference>
<keyword evidence="2" id="KW-0251">Elongation factor</keyword>
<dbReference type="InterPro" id="IPR001437">
    <property type="entry name" value="Tscrpt_elong_fac_GreA/B_C"/>
</dbReference>
<proteinExistence type="predicted"/>
<dbReference type="GO" id="GO:0070063">
    <property type="term" value="F:RNA polymerase binding"/>
    <property type="evidence" value="ECO:0007669"/>
    <property type="project" value="InterPro"/>
</dbReference>
<dbReference type="InterPro" id="IPR023459">
    <property type="entry name" value="Tscrpt_elong_fac_GreA/B_fam"/>
</dbReference>
<name>A0A4Q1HNN3_9BURK</name>
<sequence>MQAPTPDRVMTDLDHARLTGMLERLPADGLPQEVEDAAYDLIDSAVTVPVHLIDSDVVTMRTRLKLRDEQGEDMIITLVYPSESDAASGRISVLSPLGLALVGHRVGQAIRWQGADRADHRATLAEILYQPEAAQDFGT</sequence>
<accession>A0A4Q1HNN3</accession>
<dbReference type="Gene3D" id="3.10.50.30">
    <property type="entry name" value="Transcription elongation factor, GreA/GreB, C-terminal domain"/>
    <property type="match status" value="1"/>
</dbReference>
<dbReference type="SUPFAM" id="SSF54534">
    <property type="entry name" value="FKBP-like"/>
    <property type="match status" value="1"/>
</dbReference>
<dbReference type="OrthoDB" id="192847at2"/>
<keyword evidence="2" id="KW-0648">Protein biosynthesis</keyword>
<evidence type="ECO:0000313" key="3">
    <source>
        <dbReference type="Proteomes" id="UP000290849"/>
    </source>
</evidence>
<gene>
    <name evidence="2" type="ORF">C7R54_07950</name>
</gene>
<protein>
    <submittedName>
        <fullName evidence="2">Transcription elongation factor</fullName>
    </submittedName>
</protein>
<keyword evidence="3" id="KW-1185">Reference proteome</keyword>
<evidence type="ECO:0000259" key="1">
    <source>
        <dbReference type="Pfam" id="PF01272"/>
    </source>
</evidence>
<dbReference type="RefSeq" id="WP_129149667.1">
    <property type="nucleotide sequence ID" value="NZ_JBHSDO010000013.1"/>
</dbReference>
<dbReference type="AlphaFoldDB" id="A0A4Q1HNN3"/>
<organism evidence="2 3">
    <name type="scientific">Achromobacter aloeverae</name>
    <dbReference type="NCBI Taxonomy" id="1750518"/>
    <lineage>
        <taxon>Bacteria</taxon>
        <taxon>Pseudomonadati</taxon>
        <taxon>Pseudomonadota</taxon>
        <taxon>Betaproteobacteria</taxon>
        <taxon>Burkholderiales</taxon>
        <taxon>Alcaligenaceae</taxon>
        <taxon>Achromobacter</taxon>
    </lineage>
</organism>
<dbReference type="GO" id="GO:0003746">
    <property type="term" value="F:translation elongation factor activity"/>
    <property type="evidence" value="ECO:0007669"/>
    <property type="project" value="UniProtKB-KW"/>
</dbReference>
<reference evidence="2 3" key="1">
    <citation type="journal article" date="2017" name="Int. J. Syst. Evol. Microbiol.">
        <title>Achromobacter aloeverae sp. nov., isolated from the root of Aloe vera (L.) Burm.f.</title>
        <authorList>
            <person name="Kuncharoen N."/>
            <person name="Muramatsu Y."/>
            <person name="Shibata C."/>
            <person name="Kamakura Y."/>
            <person name="Nakagawa Y."/>
            <person name="Tanasupawat S."/>
        </authorList>
    </citation>
    <scope>NUCLEOTIDE SEQUENCE [LARGE SCALE GENOMIC DNA]</scope>
    <source>
        <strain evidence="2 3">AVA-1</strain>
    </source>
</reference>
<dbReference type="GO" id="GO:0032784">
    <property type="term" value="P:regulation of DNA-templated transcription elongation"/>
    <property type="evidence" value="ECO:0007669"/>
    <property type="project" value="InterPro"/>
</dbReference>
<dbReference type="GO" id="GO:0006354">
    <property type="term" value="P:DNA-templated transcription elongation"/>
    <property type="evidence" value="ECO:0007669"/>
    <property type="project" value="TreeGrafter"/>
</dbReference>
<evidence type="ECO:0000313" key="2">
    <source>
        <dbReference type="EMBL" id="RXN91114.1"/>
    </source>
</evidence>
<dbReference type="EMBL" id="PYAL01000002">
    <property type="protein sequence ID" value="RXN91114.1"/>
    <property type="molecule type" value="Genomic_DNA"/>
</dbReference>
<comment type="caution">
    <text evidence="2">The sequence shown here is derived from an EMBL/GenBank/DDBJ whole genome shotgun (WGS) entry which is preliminary data.</text>
</comment>